<keyword evidence="1" id="KW-1133">Transmembrane helix</keyword>
<feature type="transmembrane region" description="Helical" evidence="1">
    <location>
        <begin position="288"/>
        <end position="311"/>
    </location>
</feature>
<dbReference type="PANTHER" id="PTHR11161">
    <property type="entry name" value="O-ACYLTRANSFERASE"/>
    <property type="match status" value="1"/>
</dbReference>
<dbReference type="InterPro" id="IPR002656">
    <property type="entry name" value="Acyl_transf_3_dom"/>
</dbReference>
<feature type="domain" description="Acyltransferase 3" evidence="2">
    <location>
        <begin position="21"/>
        <end position="379"/>
    </location>
</feature>
<evidence type="ECO:0000313" key="4">
    <source>
        <dbReference type="Proteomes" id="UP000298429"/>
    </source>
</evidence>
<keyword evidence="3" id="KW-0808">Transferase</keyword>
<dbReference type="EMBL" id="RQGN01000104">
    <property type="protein sequence ID" value="TGL92779.1"/>
    <property type="molecule type" value="Genomic_DNA"/>
</dbReference>
<feature type="transmembrane region" description="Helical" evidence="1">
    <location>
        <begin position="67"/>
        <end position="84"/>
    </location>
</feature>
<accession>A0A5F2AXS9</accession>
<dbReference type="OrthoDB" id="9814807at2"/>
<feature type="transmembrane region" description="Helical" evidence="1">
    <location>
        <begin position="230"/>
        <end position="248"/>
    </location>
</feature>
<dbReference type="PANTHER" id="PTHR11161:SF0">
    <property type="entry name" value="O-ACYLTRANSFERASE LIKE PROTEIN"/>
    <property type="match status" value="1"/>
</dbReference>
<feature type="transmembrane region" description="Helical" evidence="1">
    <location>
        <begin position="364"/>
        <end position="384"/>
    </location>
</feature>
<dbReference type="AlphaFoldDB" id="A0A5F2AXS9"/>
<feature type="transmembrane region" description="Helical" evidence="1">
    <location>
        <begin position="159"/>
        <end position="179"/>
    </location>
</feature>
<keyword evidence="1" id="KW-0812">Transmembrane</keyword>
<keyword evidence="1" id="KW-0472">Membrane</keyword>
<dbReference type="Pfam" id="PF01757">
    <property type="entry name" value="Acyl_transf_3"/>
    <property type="match status" value="1"/>
</dbReference>
<feature type="transmembrane region" description="Helical" evidence="1">
    <location>
        <begin position="191"/>
        <end position="210"/>
    </location>
</feature>
<evidence type="ECO:0000259" key="2">
    <source>
        <dbReference type="Pfam" id="PF01757"/>
    </source>
</evidence>
<feature type="transmembrane region" description="Helical" evidence="1">
    <location>
        <begin position="264"/>
        <end position="282"/>
    </location>
</feature>
<gene>
    <name evidence="3" type="ORF">EHQ76_19620</name>
</gene>
<name>A0A5F2AXS9_9LEPT</name>
<feature type="transmembrane region" description="Helical" evidence="1">
    <location>
        <begin position="104"/>
        <end position="123"/>
    </location>
</feature>
<protein>
    <submittedName>
        <fullName evidence="3">Acyltransferase</fullName>
    </submittedName>
</protein>
<comment type="caution">
    <text evidence="3">The sequence shown here is derived from an EMBL/GenBank/DDBJ whole genome shotgun (WGS) entry which is preliminary data.</text>
</comment>
<evidence type="ECO:0000313" key="3">
    <source>
        <dbReference type="EMBL" id="TGL92779.1"/>
    </source>
</evidence>
<feature type="transmembrane region" description="Helical" evidence="1">
    <location>
        <begin position="332"/>
        <end position="352"/>
    </location>
</feature>
<proteinExistence type="predicted"/>
<dbReference type="Proteomes" id="UP000298429">
    <property type="component" value="Unassembled WGS sequence"/>
</dbReference>
<dbReference type="GO" id="GO:0016747">
    <property type="term" value="F:acyltransferase activity, transferring groups other than amino-acyl groups"/>
    <property type="evidence" value="ECO:0007669"/>
    <property type="project" value="InterPro"/>
</dbReference>
<reference evidence="3 4" key="1">
    <citation type="journal article" date="2019" name="PLoS Negl. Trop. Dis.">
        <title>Revisiting the worldwide diversity of Leptospira species in the environment.</title>
        <authorList>
            <person name="Vincent A.T."/>
            <person name="Schiettekatte O."/>
            <person name="Bourhy P."/>
            <person name="Veyrier F.J."/>
            <person name="Picardeau M."/>
        </authorList>
    </citation>
    <scope>NUCLEOTIDE SEQUENCE [LARGE SCALE GENOMIC DNA]</scope>
    <source>
        <strain evidence="3 4">201702444</strain>
    </source>
</reference>
<feature type="transmembrane region" description="Helical" evidence="1">
    <location>
        <begin position="28"/>
        <end position="47"/>
    </location>
</feature>
<evidence type="ECO:0000256" key="1">
    <source>
        <dbReference type="SAM" id="Phobius"/>
    </source>
</evidence>
<dbReference type="RefSeq" id="WP_135672529.1">
    <property type="nucleotide sequence ID" value="NZ_RQGN01000104.1"/>
</dbReference>
<keyword evidence="3" id="KW-0012">Acyltransferase</keyword>
<sequence>MLKSIKYYFFGIFQSDPREISSLNGIRCLGFFLLVLGHLYIGFEMFIQDKSWIMRNLLYSTSQSMDIFFVLSGFLISGPLFKEIENKNTIKLGKFFSKRTLRIFPPYFAFLLFQTFIIAPLFIKLRPDYADYINNLQSKVIYDFLYVSNYVMGTLPHGWSLSLEEQFYLLFPLFLLLIFRKVKRRHRLPTLFGFLVIPILYRCIVYFTIIEPAAPELTRKLYLENIYYPLQGRLDCLFTGIILAYVYNTYPKEIQNFLNDRKKFLFASIAAWTSLIVVSAFFCEYDKGVISMVFRFNINSVAWATIALLSMKTGSLTNRVFSWKIFSPVAKLTYCTYLIHFFFQGILAPAFINAKTAKYSDLLLNTIPIGIVLLLLGYFFHLITERPFMLIKEKWFGKVVEMQSSLRENETKIEVNNT</sequence>
<dbReference type="InterPro" id="IPR052728">
    <property type="entry name" value="O2_lipid_transport_reg"/>
</dbReference>
<organism evidence="3 4">
    <name type="scientific">Leptospira barantonii</name>
    <dbReference type="NCBI Taxonomy" id="2023184"/>
    <lineage>
        <taxon>Bacteria</taxon>
        <taxon>Pseudomonadati</taxon>
        <taxon>Spirochaetota</taxon>
        <taxon>Spirochaetia</taxon>
        <taxon>Leptospirales</taxon>
        <taxon>Leptospiraceae</taxon>
        <taxon>Leptospira</taxon>
    </lineage>
</organism>